<dbReference type="InterPro" id="IPR006913">
    <property type="entry name" value="CENP-V/GFA"/>
</dbReference>
<dbReference type="OrthoDB" id="5422068at2759"/>
<dbReference type="RefSeq" id="XP_030991203.1">
    <property type="nucleotide sequence ID" value="XM_031144178.1"/>
</dbReference>
<feature type="region of interest" description="Disordered" evidence="4">
    <location>
        <begin position="341"/>
        <end position="371"/>
    </location>
</feature>
<dbReference type="PANTHER" id="PTHR35179">
    <property type="entry name" value="PROTEIN CBG02620"/>
    <property type="match status" value="1"/>
</dbReference>
<evidence type="ECO:0000256" key="2">
    <source>
        <dbReference type="ARBA" id="ARBA00022723"/>
    </source>
</evidence>
<feature type="transmembrane region" description="Helical" evidence="5">
    <location>
        <begin position="61"/>
        <end position="81"/>
    </location>
</feature>
<organism evidence="7 8">
    <name type="scientific">Thyridium curvatum</name>
    <dbReference type="NCBI Taxonomy" id="1093900"/>
    <lineage>
        <taxon>Eukaryota</taxon>
        <taxon>Fungi</taxon>
        <taxon>Dikarya</taxon>
        <taxon>Ascomycota</taxon>
        <taxon>Pezizomycotina</taxon>
        <taxon>Sordariomycetes</taxon>
        <taxon>Sordariomycetidae</taxon>
        <taxon>Thyridiales</taxon>
        <taxon>Thyridiaceae</taxon>
        <taxon>Thyridium</taxon>
    </lineage>
</organism>
<dbReference type="GO" id="GO:0046872">
    <property type="term" value="F:metal ion binding"/>
    <property type="evidence" value="ECO:0007669"/>
    <property type="project" value="UniProtKB-KW"/>
</dbReference>
<dbReference type="Gene3D" id="3.90.1590.10">
    <property type="entry name" value="glutathione-dependent formaldehyde- activating enzyme (gfa)"/>
    <property type="match status" value="2"/>
</dbReference>
<proteinExistence type="inferred from homology"/>
<evidence type="ECO:0000313" key="8">
    <source>
        <dbReference type="Proteomes" id="UP000319257"/>
    </source>
</evidence>
<keyword evidence="2" id="KW-0479">Metal-binding</keyword>
<evidence type="ECO:0000256" key="5">
    <source>
        <dbReference type="SAM" id="Phobius"/>
    </source>
</evidence>
<sequence length="797" mass="89196">MGAGFLIPPWYEADKPSEASKLMVSFIWGFSTAIAAFIVAKGLRQTYQMCRRLKRVNPYVILIWLELATSFAMSIVCWLFLNGILQPSFWVYFAIWFTWVFQIQCLPQIIINRLGVLMTDQTRTRRLKIICALIVAVINISVACIWIPARLEISDTYIEVNKVWDRIEKIIFCILDLSLNLYFVYLVKSKLIANGLTKYKLLFRFNCCMIFISISLDIILIGMMSVRDDVVYLQFHPLAYLVKLYIEMNMADLIRKVARATNNMSCSIFAGPIMTECGHDSCLCQNFRTMISAEPGDSNNTRSRPASGVVSAQSLQVDPWGIHRTIETEVVVHNADGQKVDEGEARSLSEAKADVDDVESGLRPPKVMSSTSKEQENFSVFNFSQPTHASSTKSQNKCAMSTHEAESEAVVIESECLCKRHKFTVSVPRAELPLQARYCHCSSCRHITGNLYCSVVTWPGSPDEIAKSDLARYKFSSRFDFLFCGTCFTPLFFEEPTETPDGPLACNVLTGSLSHHPRLPDPGLVRVTCHKFVQDTADGGALPWLRRPNLDVSDAPRVWAGQQDVSEELPDPWPPTAPPPTPGGPDEVPIRCRCGGVDLVFRRAASLADFAGRPRDEVPGFFDPETHQPAAALDACDSCRKSGGADVFFWTFVQLRHVDFADPDLKGGFPTLSAQLKEAVLKNDARFGTLALYASSPDVQRYSCSRCSATVMYGCDDRTNLVDLAVGLLDAPCGARAESVLSWSYGGRTGWREDVKGGWREGLLDAMEREVEEWRIERGCPKSFWRIRREGRTAPLL</sequence>
<reference evidence="7 8" key="1">
    <citation type="submission" date="2019-06" db="EMBL/GenBank/DDBJ databases">
        <title>Draft genome sequence of the filamentous fungus Phialemoniopsis curvata isolated from diesel fuel.</title>
        <authorList>
            <person name="Varaljay V.A."/>
            <person name="Lyon W.J."/>
            <person name="Crouch A.L."/>
            <person name="Drake C.E."/>
            <person name="Hollomon J.M."/>
            <person name="Nadeau L.J."/>
            <person name="Nunn H.S."/>
            <person name="Stevenson B.S."/>
            <person name="Bojanowski C.L."/>
            <person name="Crookes-Goodson W.J."/>
        </authorList>
    </citation>
    <scope>NUCLEOTIDE SEQUENCE [LARGE SCALE GENOMIC DNA]</scope>
    <source>
        <strain evidence="7 8">D216</strain>
    </source>
</reference>
<accession>A0A507AJC4</accession>
<feature type="transmembrane region" description="Helical" evidence="5">
    <location>
        <begin position="169"/>
        <end position="189"/>
    </location>
</feature>
<dbReference type="GeneID" id="41976682"/>
<evidence type="ECO:0000256" key="3">
    <source>
        <dbReference type="ARBA" id="ARBA00022833"/>
    </source>
</evidence>
<feature type="compositionally biased region" description="Basic and acidic residues" evidence="4">
    <location>
        <begin position="341"/>
        <end position="355"/>
    </location>
</feature>
<dbReference type="PANTHER" id="PTHR35179:SF1">
    <property type="entry name" value="INTEGRAL MEMBRANE PROTEIN"/>
    <property type="match status" value="1"/>
</dbReference>
<dbReference type="Proteomes" id="UP000319257">
    <property type="component" value="Unassembled WGS sequence"/>
</dbReference>
<evidence type="ECO:0000256" key="1">
    <source>
        <dbReference type="ARBA" id="ARBA00005495"/>
    </source>
</evidence>
<evidence type="ECO:0000256" key="4">
    <source>
        <dbReference type="SAM" id="MobiDB-lite"/>
    </source>
</evidence>
<comment type="similarity">
    <text evidence="1">Belongs to the Gfa family.</text>
</comment>
<keyword evidence="8" id="KW-1185">Reference proteome</keyword>
<dbReference type="InterPro" id="IPR011057">
    <property type="entry name" value="Mss4-like_sf"/>
</dbReference>
<dbReference type="EMBL" id="SKBQ01000066">
    <property type="protein sequence ID" value="TPX09492.1"/>
    <property type="molecule type" value="Genomic_DNA"/>
</dbReference>
<feature type="transmembrane region" description="Helical" evidence="5">
    <location>
        <begin position="20"/>
        <end position="40"/>
    </location>
</feature>
<dbReference type="InParanoid" id="A0A507AJC4"/>
<dbReference type="GO" id="GO:0016846">
    <property type="term" value="F:carbon-sulfur lyase activity"/>
    <property type="evidence" value="ECO:0007669"/>
    <property type="project" value="InterPro"/>
</dbReference>
<dbReference type="Pfam" id="PF04828">
    <property type="entry name" value="GFA"/>
    <property type="match status" value="1"/>
</dbReference>
<comment type="caution">
    <text evidence="7">The sequence shown here is derived from an EMBL/GenBank/DDBJ whole genome shotgun (WGS) entry which is preliminary data.</text>
</comment>
<keyword evidence="3" id="KW-0862">Zinc</keyword>
<keyword evidence="5" id="KW-0812">Transmembrane</keyword>
<name>A0A507AJC4_9PEZI</name>
<feature type="domain" description="CENP-V/GFA" evidence="6">
    <location>
        <begin position="412"/>
        <end position="528"/>
    </location>
</feature>
<feature type="transmembrane region" description="Helical" evidence="5">
    <location>
        <begin position="87"/>
        <end position="106"/>
    </location>
</feature>
<protein>
    <recommendedName>
        <fullName evidence="6">CENP-V/GFA domain-containing protein</fullName>
    </recommendedName>
</protein>
<dbReference type="SUPFAM" id="SSF51316">
    <property type="entry name" value="Mss4-like"/>
    <property type="match status" value="2"/>
</dbReference>
<feature type="transmembrane region" description="Helical" evidence="5">
    <location>
        <begin position="201"/>
        <end position="224"/>
    </location>
</feature>
<dbReference type="PROSITE" id="PS51891">
    <property type="entry name" value="CENP_V_GFA"/>
    <property type="match status" value="1"/>
</dbReference>
<feature type="compositionally biased region" description="Pro residues" evidence="4">
    <location>
        <begin position="571"/>
        <end position="583"/>
    </location>
</feature>
<keyword evidence="5" id="KW-0472">Membrane</keyword>
<dbReference type="STRING" id="1093900.A0A507AJC4"/>
<dbReference type="AlphaFoldDB" id="A0A507AJC4"/>
<evidence type="ECO:0000313" key="7">
    <source>
        <dbReference type="EMBL" id="TPX09492.1"/>
    </source>
</evidence>
<gene>
    <name evidence="7" type="ORF">E0L32_009235</name>
</gene>
<evidence type="ECO:0000259" key="6">
    <source>
        <dbReference type="PROSITE" id="PS51891"/>
    </source>
</evidence>
<keyword evidence="5" id="KW-1133">Transmembrane helix</keyword>
<feature type="region of interest" description="Disordered" evidence="4">
    <location>
        <begin position="565"/>
        <end position="586"/>
    </location>
</feature>
<feature type="transmembrane region" description="Helical" evidence="5">
    <location>
        <begin position="127"/>
        <end position="149"/>
    </location>
</feature>